<keyword evidence="2" id="KW-1185">Reference proteome</keyword>
<name>A0AAQ2C674_9MICO</name>
<proteinExistence type="predicted"/>
<dbReference type="RefSeq" id="WP_134366814.1">
    <property type="nucleotide sequence ID" value="NZ_SOFY01000047.1"/>
</dbReference>
<sequence>MSDVLPSEEQLDDLIRAVPGVDELYSSAPLVAAVIATAVDAVTGRSPSAGSVEIAQGKSGLSVSVKIGIVESFAATDVCRRVHDAIAEQLDRSGTGPVDAITVTVARIG</sequence>
<gene>
    <name evidence="1" type="ORF">E3O49_09005</name>
</gene>
<accession>A0AAQ2C674</accession>
<dbReference type="EMBL" id="SOFY01000047">
    <property type="protein sequence ID" value="TFC47113.1"/>
    <property type="molecule type" value="Genomic_DNA"/>
</dbReference>
<evidence type="ECO:0000313" key="2">
    <source>
        <dbReference type="Proteomes" id="UP000297403"/>
    </source>
</evidence>
<organism evidence="1 2">
    <name type="scientific">Cryobacterium shii</name>
    <dbReference type="NCBI Taxonomy" id="1259235"/>
    <lineage>
        <taxon>Bacteria</taxon>
        <taxon>Bacillati</taxon>
        <taxon>Actinomycetota</taxon>
        <taxon>Actinomycetes</taxon>
        <taxon>Micrococcales</taxon>
        <taxon>Microbacteriaceae</taxon>
        <taxon>Cryobacterium</taxon>
    </lineage>
</organism>
<dbReference type="AlphaFoldDB" id="A0AAQ2C674"/>
<protein>
    <submittedName>
        <fullName evidence="1">Uncharacterized protein</fullName>
    </submittedName>
</protein>
<dbReference type="Proteomes" id="UP000297403">
    <property type="component" value="Unassembled WGS sequence"/>
</dbReference>
<reference evidence="1 2" key="1">
    <citation type="submission" date="2019-03" db="EMBL/GenBank/DDBJ databases">
        <title>Genomics of glacier-inhabiting Cryobacterium strains.</title>
        <authorList>
            <person name="Liu Q."/>
            <person name="Xin Y.-H."/>
        </authorList>
    </citation>
    <scope>NUCLEOTIDE SEQUENCE [LARGE SCALE GENOMIC DNA]</scope>
    <source>
        <strain evidence="2">TMT1-22</strain>
    </source>
</reference>
<evidence type="ECO:0000313" key="1">
    <source>
        <dbReference type="EMBL" id="TFC47113.1"/>
    </source>
</evidence>
<comment type="caution">
    <text evidence="1">The sequence shown here is derived from an EMBL/GenBank/DDBJ whole genome shotgun (WGS) entry which is preliminary data.</text>
</comment>